<evidence type="ECO:0000256" key="1">
    <source>
        <dbReference type="ARBA" id="ARBA00004442"/>
    </source>
</evidence>
<accession>A0A9X1I2T1</accession>
<evidence type="ECO:0000256" key="3">
    <source>
        <dbReference type="ARBA" id="ARBA00023237"/>
    </source>
</evidence>
<proteinExistence type="predicted"/>
<evidence type="ECO:0000256" key="2">
    <source>
        <dbReference type="ARBA" id="ARBA00023136"/>
    </source>
</evidence>
<keyword evidence="5" id="KW-1185">Reference proteome</keyword>
<protein>
    <recommendedName>
        <fullName evidence="6">TonB-dependent receptor</fullName>
    </recommendedName>
</protein>
<dbReference type="SUPFAM" id="SSF56935">
    <property type="entry name" value="Porins"/>
    <property type="match status" value="1"/>
</dbReference>
<evidence type="ECO:0008006" key="6">
    <source>
        <dbReference type="Google" id="ProtNLM"/>
    </source>
</evidence>
<dbReference type="AlphaFoldDB" id="A0A9X1I2T1"/>
<feature type="non-terminal residue" evidence="4">
    <location>
        <position position="93"/>
    </location>
</feature>
<dbReference type="InterPro" id="IPR036942">
    <property type="entry name" value="Beta-barrel_TonB_sf"/>
</dbReference>
<organism evidence="4 5">
    <name type="scientific">Neotamlana laminarinivorans</name>
    <dbReference type="NCBI Taxonomy" id="2883124"/>
    <lineage>
        <taxon>Bacteria</taxon>
        <taxon>Pseudomonadati</taxon>
        <taxon>Bacteroidota</taxon>
        <taxon>Flavobacteriia</taxon>
        <taxon>Flavobacteriales</taxon>
        <taxon>Flavobacteriaceae</taxon>
        <taxon>Neotamlana</taxon>
    </lineage>
</organism>
<reference evidence="4" key="1">
    <citation type="submission" date="2021-10" db="EMBL/GenBank/DDBJ databases">
        <title>Tamlana sargassums sp. nov., and Tamlana laminarinivorans sp. nov., two new bacteria isolated from the brown alga.</title>
        <authorList>
            <person name="Li J."/>
        </authorList>
    </citation>
    <scope>NUCLEOTIDE SEQUENCE</scope>
    <source>
        <strain evidence="4">PT2-4</strain>
    </source>
</reference>
<dbReference type="EMBL" id="JAJAPW010000099">
    <property type="protein sequence ID" value="MCB4800395.1"/>
    <property type="molecule type" value="Genomic_DNA"/>
</dbReference>
<feature type="non-terminal residue" evidence="4">
    <location>
        <position position="1"/>
    </location>
</feature>
<sequence>DFSAYYNKYKDFISQEVVVSPYYGTVGTPLSVAAIANDDYQAWSTYTNSKADVNSYGASIGLSTKVFGNFDLSGSYTYAKLDFDRVKYPDLTT</sequence>
<name>A0A9X1I2T1_9FLAO</name>
<comment type="caution">
    <text evidence="4">The sequence shown here is derived from an EMBL/GenBank/DDBJ whole genome shotgun (WGS) entry which is preliminary data.</text>
</comment>
<evidence type="ECO:0000313" key="4">
    <source>
        <dbReference type="EMBL" id="MCB4800395.1"/>
    </source>
</evidence>
<dbReference type="Gene3D" id="2.40.170.20">
    <property type="entry name" value="TonB-dependent receptor, beta-barrel domain"/>
    <property type="match status" value="1"/>
</dbReference>
<evidence type="ECO:0000313" key="5">
    <source>
        <dbReference type="Proteomes" id="UP001139199"/>
    </source>
</evidence>
<keyword evidence="2" id="KW-0472">Membrane</keyword>
<comment type="subcellular location">
    <subcellularLocation>
        <location evidence="1">Cell outer membrane</location>
    </subcellularLocation>
</comment>
<dbReference type="GO" id="GO:0009279">
    <property type="term" value="C:cell outer membrane"/>
    <property type="evidence" value="ECO:0007669"/>
    <property type="project" value="UniProtKB-SubCell"/>
</dbReference>
<keyword evidence="3" id="KW-0998">Cell outer membrane</keyword>
<dbReference type="Proteomes" id="UP001139199">
    <property type="component" value="Unassembled WGS sequence"/>
</dbReference>
<gene>
    <name evidence="4" type="ORF">LG649_16220</name>
</gene>